<evidence type="ECO:0000256" key="2">
    <source>
        <dbReference type="ARBA" id="ARBA00022631"/>
    </source>
</evidence>
<comment type="catalytic activity">
    <reaction evidence="4">
        <text>(S)-ureidoglycolate = urea + glyoxylate</text>
        <dbReference type="Rhea" id="RHEA:11304"/>
        <dbReference type="ChEBI" id="CHEBI:16199"/>
        <dbReference type="ChEBI" id="CHEBI:36655"/>
        <dbReference type="ChEBI" id="CHEBI:57296"/>
        <dbReference type="EC" id="4.3.2.3"/>
    </reaction>
</comment>
<dbReference type="Proteomes" id="UP001274321">
    <property type="component" value="Unassembled WGS sequence"/>
</dbReference>
<comment type="caution">
    <text evidence="5">The sequence shown here is derived from an EMBL/GenBank/DDBJ whole genome shotgun (WGS) entry which is preliminary data.</text>
</comment>
<evidence type="ECO:0000256" key="3">
    <source>
        <dbReference type="ARBA" id="ARBA00023239"/>
    </source>
</evidence>
<dbReference type="InterPro" id="IPR011051">
    <property type="entry name" value="RmlC_Cupin_sf"/>
</dbReference>
<dbReference type="PIRSF" id="PIRSF017306">
    <property type="entry name" value="Ureidogly_hydro"/>
    <property type="match status" value="1"/>
</dbReference>
<dbReference type="PANTHER" id="PTHR21221:SF1">
    <property type="entry name" value="UREIDOGLYCOLATE LYASE"/>
    <property type="match status" value="1"/>
</dbReference>
<organism evidence="5 6">
    <name type="scientific">Terrihabitans rhizophilus</name>
    <dbReference type="NCBI Taxonomy" id="3092662"/>
    <lineage>
        <taxon>Bacteria</taxon>
        <taxon>Pseudomonadati</taxon>
        <taxon>Pseudomonadota</taxon>
        <taxon>Alphaproteobacteria</taxon>
        <taxon>Hyphomicrobiales</taxon>
        <taxon>Terrihabitans</taxon>
    </lineage>
</organism>
<evidence type="ECO:0000256" key="4">
    <source>
        <dbReference type="ARBA" id="ARBA00047684"/>
    </source>
</evidence>
<protein>
    <submittedName>
        <fullName evidence="5">Ureidoglycolate lyase</fullName>
    </submittedName>
</protein>
<dbReference type="EMBL" id="JAXAFJ010000001">
    <property type="protein sequence ID" value="MDX6804958.1"/>
    <property type="molecule type" value="Genomic_DNA"/>
</dbReference>
<gene>
    <name evidence="5" type="ORF">SCD90_02670</name>
</gene>
<dbReference type="RefSeq" id="WP_319843066.1">
    <property type="nucleotide sequence ID" value="NZ_JAXAFJ010000001.1"/>
</dbReference>
<dbReference type="Pfam" id="PF04115">
    <property type="entry name" value="Ureidogly_lyase"/>
    <property type="match status" value="1"/>
</dbReference>
<evidence type="ECO:0000256" key="1">
    <source>
        <dbReference type="ARBA" id="ARBA00011738"/>
    </source>
</evidence>
<evidence type="ECO:0000313" key="6">
    <source>
        <dbReference type="Proteomes" id="UP001274321"/>
    </source>
</evidence>
<dbReference type="GO" id="GO:0016829">
    <property type="term" value="F:lyase activity"/>
    <property type="evidence" value="ECO:0007669"/>
    <property type="project" value="UniProtKB-KW"/>
</dbReference>
<comment type="subunit">
    <text evidence="1">Homodimer.</text>
</comment>
<dbReference type="InterPro" id="IPR007247">
    <property type="entry name" value="Ureidogly_lyase"/>
</dbReference>
<proteinExistence type="predicted"/>
<keyword evidence="2" id="KW-0659">Purine metabolism</keyword>
<dbReference type="PANTHER" id="PTHR21221">
    <property type="entry name" value="UREIDOGLYCOLATE HYDROLASE"/>
    <property type="match status" value="1"/>
</dbReference>
<reference evidence="5 6" key="1">
    <citation type="submission" date="2023-11" db="EMBL/GenBank/DDBJ databases">
        <authorList>
            <person name="Bao R."/>
        </authorList>
    </citation>
    <scope>NUCLEOTIDE SEQUENCE [LARGE SCALE GENOMIC DNA]</scope>
    <source>
        <strain evidence="5 6">PJ23</strain>
    </source>
</reference>
<accession>A0ABU4RL64</accession>
<name>A0ABU4RL64_9HYPH</name>
<sequence>MSRTITARALTRKAFAPFGDVIDKPNYPGRIPINGGRARRLPPMAEAVAAGEGGGVFISLVEGDPYALPLKLDLVERHPLGSQAFIPLTAEPFLVIVCPDENGRPGTPQAFLTAPWQGINYHRNTWHGVLAPLGQPQDFIVVDRGGPGVNLEEWTFDEPWTVLPG</sequence>
<dbReference type="InterPro" id="IPR047233">
    <property type="entry name" value="UAH_cupin"/>
</dbReference>
<dbReference type="CDD" id="cd20298">
    <property type="entry name" value="cupin_UAH"/>
    <property type="match status" value="1"/>
</dbReference>
<dbReference type="SUPFAM" id="SSF51182">
    <property type="entry name" value="RmlC-like cupins"/>
    <property type="match status" value="1"/>
</dbReference>
<dbReference type="InterPro" id="IPR024060">
    <property type="entry name" value="Ureidoglycolate_lyase_dom_sf"/>
</dbReference>
<keyword evidence="3 5" id="KW-0456">Lyase</keyword>
<evidence type="ECO:0000313" key="5">
    <source>
        <dbReference type="EMBL" id="MDX6804958.1"/>
    </source>
</evidence>
<dbReference type="Gene3D" id="2.60.120.480">
    <property type="entry name" value="Ureidoglycolate hydrolase"/>
    <property type="match status" value="1"/>
</dbReference>
<keyword evidence="6" id="KW-1185">Reference proteome</keyword>
<dbReference type="NCBIfam" id="NF009932">
    <property type="entry name" value="PRK13395.1"/>
    <property type="match status" value="1"/>
</dbReference>